<dbReference type="eggNOG" id="ENOG502QT20">
    <property type="taxonomic scope" value="Eukaryota"/>
</dbReference>
<dbReference type="Gene3D" id="3.40.470.10">
    <property type="entry name" value="Uracil-DNA glycosylase-like domain"/>
    <property type="match status" value="1"/>
</dbReference>
<evidence type="ECO:0000256" key="7">
    <source>
        <dbReference type="ARBA" id="ARBA00023242"/>
    </source>
</evidence>
<comment type="subcellular location">
    <subcellularLocation>
        <location evidence="1">Nucleus</location>
    </subcellularLocation>
</comment>
<sequence length="258" mass="28781">SSALMEPSACPQSWAEGFLEEELQFNTELSQLQFSEPGGIIFNPVEYAWEPHRSCVTRYCQGPKQVLFLGMNLGPFGLAQTGVPFGEVSMVQDWLGFRGPVLSPPQEHPKRPVLALECPRAEVNGLFQNLCGQPEVFFYHCFVHNLCPPIFLTPRGCNLTPLELPAKQPEQLFGICDVLCWQVQVLGVRLVMGAGQLAEQRAWWALSGLMPDFQVEGLVHPSPRNPQANKGWEAVAKERLNTLVMLSLLSKKKQTKPL</sequence>
<dbReference type="GeneTree" id="ENSGT00390000004897"/>
<keyword evidence="7" id="KW-0539">Nucleus</keyword>
<evidence type="ECO:0000313" key="9">
    <source>
        <dbReference type="Ensembl" id="ENSOGAP00000020345.1"/>
    </source>
</evidence>
<keyword evidence="6" id="KW-0234">DNA repair</keyword>
<evidence type="ECO:0000256" key="2">
    <source>
        <dbReference type="ARBA" id="ARBA00007889"/>
    </source>
</evidence>
<proteinExistence type="inferred from homology"/>
<evidence type="ECO:0000256" key="4">
    <source>
        <dbReference type="ARBA" id="ARBA00022801"/>
    </source>
</evidence>
<dbReference type="STRING" id="30611.ENSOGAP00000020345"/>
<evidence type="ECO:0000256" key="3">
    <source>
        <dbReference type="ARBA" id="ARBA00022763"/>
    </source>
</evidence>
<evidence type="ECO:0000256" key="1">
    <source>
        <dbReference type="ARBA" id="ARBA00004123"/>
    </source>
</evidence>
<evidence type="ECO:0008006" key="11">
    <source>
        <dbReference type="Google" id="ProtNLM"/>
    </source>
</evidence>
<reference evidence="10" key="1">
    <citation type="submission" date="2011-03" db="EMBL/GenBank/DDBJ databases">
        <title>Version 3 of the genome sequence of Otolemur garnettii (Bushbaby).</title>
        <authorList>
            <consortium name="The Broad Institute Genome Sequencing Platform"/>
            <person name="Di Palma F."/>
            <person name="Johnson J."/>
            <person name="Lander E.S."/>
            <person name="Lindblad-Toh K."/>
            <person name="Jaffe D.B."/>
            <person name="Gnerre S."/>
            <person name="MacCallum I."/>
            <person name="Przybylski D."/>
            <person name="Ribeiro F.J."/>
            <person name="Burton J.N."/>
            <person name="Walker B.J."/>
            <person name="Sharpe T."/>
            <person name="Hall G."/>
        </authorList>
    </citation>
    <scope>NUCLEOTIDE SEQUENCE [LARGE SCALE GENOMIC DNA]</scope>
</reference>
<reference evidence="9" key="3">
    <citation type="submission" date="2025-09" db="UniProtKB">
        <authorList>
            <consortium name="Ensembl"/>
        </authorList>
    </citation>
    <scope>IDENTIFICATION</scope>
</reference>
<name>H0XW52_OTOGA</name>
<accession>H0XW52</accession>
<evidence type="ECO:0000256" key="6">
    <source>
        <dbReference type="ARBA" id="ARBA00023204"/>
    </source>
</evidence>
<dbReference type="InterPro" id="IPR039134">
    <property type="entry name" value="SMUG1"/>
</dbReference>
<keyword evidence="3" id="KW-0227">DNA damage</keyword>
<dbReference type="HOGENOM" id="CLU_071760_2_0_1"/>
<protein>
    <recommendedName>
        <fullName evidence="11">Single-strand-selective monofunctional uracil-DNA glycosylase 1</fullName>
    </recommendedName>
</protein>
<dbReference type="InParanoid" id="H0XW52"/>
<dbReference type="AlphaFoldDB" id="H0XW52"/>
<dbReference type="SUPFAM" id="SSF52141">
    <property type="entry name" value="Uracil-DNA glycosylase-like"/>
    <property type="match status" value="1"/>
</dbReference>
<evidence type="ECO:0000256" key="5">
    <source>
        <dbReference type="ARBA" id="ARBA00023125"/>
    </source>
</evidence>
<dbReference type="GO" id="GO:0006284">
    <property type="term" value="P:base-excision repair"/>
    <property type="evidence" value="ECO:0007669"/>
    <property type="project" value="InterPro"/>
</dbReference>
<dbReference type="GO" id="GO:0003677">
    <property type="term" value="F:DNA binding"/>
    <property type="evidence" value="ECO:0007669"/>
    <property type="project" value="UniProtKB-KW"/>
</dbReference>
<dbReference type="PANTHER" id="PTHR13235">
    <property type="entry name" value="SINGLE-STRAND SELECTIVE MONOFUNCTIONAL URACIL DNA GLYCOSYLASE"/>
    <property type="match status" value="1"/>
</dbReference>
<dbReference type="GO" id="GO:0000703">
    <property type="term" value="F:oxidized pyrimidine nucleobase lesion DNA N-glycosylase activity"/>
    <property type="evidence" value="ECO:0007669"/>
    <property type="project" value="TreeGrafter"/>
</dbReference>
<evidence type="ECO:0000313" key="10">
    <source>
        <dbReference type="Proteomes" id="UP000005225"/>
    </source>
</evidence>
<dbReference type="Proteomes" id="UP000005225">
    <property type="component" value="Unassembled WGS sequence"/>
</dbReference>
<keyword evidence="10" id="KW-1185">Reference proteome</keyword>
<dbReference type="FunFam" id="3.40.470.10:FF:000005">
    <property type="entry name" value="Single-strand selective monofunctional uracil DNA glycosylase"/>
    <property type="match status" value="1"/>
</dbReference>
<organism evidence="9 10">
    <name type="scientific">Otolemur garnettii</name>
    <name type="common">Small-eared galago</name>
    <name type="synonym">Garnett's greater bushbaby</name>
    <dbReference type="NCBI Taxonomy" id="30611"/>
    <lineage>
        <taxon>Eukaryota</taxon>
        <taxon>Metazoa</taxon>
        <taxon>Chordata</taxon>
        <taxon>Craniata</taxon>
        <taxon>Vertebrata</taxon>
        <taxon>Euteleostomi</taxon>
        <taxon>Mammalia</taxon>
        <taxon>Eutheria</taxon>
        <taxon>Euarchontoglires</taxon>
        <taxon>Primates</taxon>
        <taxon>Strepsirrhini</taxon>
        <taxon>Lorisiformes</taxon>
        <taxon>Galagidae</taxon>
        <taxon>Otolemur</taxon>
    </lineage>
</organism>
<evidence type="ECO:0000256" key="8">
    <source>
        <dbReference type="ARBA" id="ARBA00060140"/>
    </source>
</evidence>
<dbReference type="OMA" id="EYLCIER"/>
<dbReference type="GO" id="GO:0005634">
    <property type="term" value="C:nucleus"/>
    <property type="evidence" value="ECO:0007669"/>
    <property type="project" value="UniProtKB-SubCell"/>
</dbReference>
<dbReference type="Ensembl" id="ENSOGAT00000029914.1">
    <property type="protein sequence ID" value="ENSOGAP00000020345.1"/>
    <property type="gene ID" value="ENSOGAG00000026440.1"/>
</dbReference>
<dbReference type="PANTHER" id="PTHR13235:SF2">
    <property type="entry name" value="SINGLE-STRAND SELECTIVE MONOFUNCTIONAL URACIL DNA GLYCOSYLASE"/>
    <property type="match status" value="1"/>
</dbReference>
<dbReference type="GO" id="GO:0017065">
    <property type="term" value="F:single-strand selective uracil DNA N-glycosylase activity"/>
    <property type="evidence" value="ECO:0007669"/>
    <property type="project" value="InterPro"/>
</dbReference>
<keyword evidence="4" id="KW-0378">Hydrolase</keyword>
<comment type="similarity">
    <text evidence="2">Belongs to the uracil-DNA glycosylase (UDG) superfamily. SMUG1 family.</text>
</comment>
<dbReference type="EMBL" id="AAQR03189295">
    <property type="status" value="NOT_ANNOTATED_CDS"/>
    <property type="molecule type" value="Genomic_DNA"/>
</dbReference>
<comment type="function">
    <text evidence="8">Recognizes base lesions in the genome and initiates base excision DNA repair. Acts as a monofunctional DNA glycosylase specific for uracil (U) residues in DNA with a preference for single-stranded DNA substrates. The activity is greater toward mismatches (U/G) compared to matches (U/A). Excises uracil (U), 5-formyluracil (fU) and uracil derivatives bearing an oxidized group at C5 [5-hydroxyuracil (hoU) and 5-hydroxymethyluracil (hmU)] in ssDNA and dsDNA, but not analogous cytosine derivatives (5-hydroxycytosine and 5-formylcytosine), nor other oxidized bases. The activity is damage-specific and salt-dependent. The substrate preference is the following: ssDNA &gt; dsDNA (G pair) = dsDNA (A pair) at low salt concentration, and dsDNA (G pair) &gt; dsDNA (A pair) &gt; ssDNA at high salt concentration.</text>
</comment>
<dbReference type="InterPro" id="IPR036895">
    <property type="entry name" value="Uracil-DNA_glycosylase-like_sf"/>
</dbReference>
<keyword evidence="5" id="KW-0238">DNA-binding</keyword>
<reference evidence="9" key="2">
    <citation type="submission" date="2025-08" db="UniProtKB">
        <authorList>
            <consortium name="Ensembl"/>
        </authorList>
    </citation>
    <scope>IDENTIFICATION</scope>
</reference>
<dbReference type="EMBL" id="AAQR03189294">
    <property type="status" value="NOT_ANNOTATED_CDS"/>
    <property type="molecule type" value="Genomic_DNA"/>
</dbReference>